<dbReference type="PANTHER" id="PTHR30005">
    <property type="entry name" value="EXOPOLYPHOSPHATASE"/>
    <property type="match status" value="1"/>
</dbReference>
<dbReference type="OrthoDB" id="9793035at2"/>
<dbReference type="Gene3D" id="3.30.420.40">
    <property type="match status" value="1"/>
</dbReference>
<dbReference type="STRING" id="338966.Ppro_1779"/>
<dbReference type="SUPFAM" id="SSF53067">
    <property type="entry name" value="Actin-like ATPase domain"/>
    <property type="match status" value="2"/>
</dbReference>
<keyword evidence="3" id="KW-1185">Reference proteome</keyword>
<proteinExistence type="predicted"/>
<organism evidence="2 3">
    <name type="scientific">Pelobacter propionicus (strain DSM 2379 / NBRC 103807 / OttBd1)</name>
    <dbReference type="NCBI Taxonomy" id="338966"/>
    <lineage>
        <taxon>Bacteria</taxon>
        <taxon>Pseudomonadati</taxon>
        <taxon>Thermodesulfobacteriota</taxon>
        <taxon>Desulfuromonadia</taxon>
        <taxon>Desulfuromonadales</taxon>
        <taxon>Desulfuromonadaceae</taxon>
        <taxon>Pelobacter</taxon>
    </lineage>
</organism>
<dbReference type="Pfam" id="PF02541">
    <property type="entry name" value="Ppx-GppA"/>
    <property type="match status" value="1"/>
</dbReference>
<evidence type="ECO:0000313" key="3">
    <source>
        <dbReference type="Proteomes" id="UP000006732"/>
    </source>
</evidence>
<dbReference type="InterPro" id="IPR003695">
    <property type="entry name" value="Ppx_GppA_N"/>
</dbReference>
<dbReference type="EMBL" id="CP000482">
    <property type="protein sequence ID" value="ABK99391.1"/>
    <property type="molecule type" value="Genomic_DNA"/>
</dbReference>
<evidence type="ECO:0000313" key="2">
    <source>
        <dbReference type="EMBL" id="ABK99391.1"/>
    </source>
</evidence>
<reference evidence="2 3" key="1">
    <citation type="submission" date="2006-10" db="EMBL/GenBank/DDBJ databases">
        <title>Complete sequence of chromosome of Pelobacter propionicus DSM 2379.</title>
        <authorList>
            <consortium name="US DOE Joint Genome Institute"/>
            <person name="Copeland A."/>
            <person name="Lucas S."/>
            <person name="Lapidus A."/>
            <person name="Barry K."/>
            <person name="Detter J.C."/>
            <person name="Glavina del Rio T."/>
            <person name="Hammon N."/>
            <person name="Israni S."/>
            <person name="Dalin E."/>
            <person name="Tice H."/>
            <person name="Pitluck S."/>
            <person name="Saunders E."/>
            <person name="Brettin T."/>
            <person name="Bruce D."/>
            <person name="Han C."/>
            <person name="Tapia R."/>
            <person name="Schmutz J."/>
            <person name="Larimer F."/>
            <person name="Land M."/>
            <person name="Hauser L."/>
            <person name="Kyrpides N."/>
            <person name="Kim E."/>
            <person name="Lovley D."/>
            <person name="Richardson P."/>
        </authorList>
    </citation>
    <scope>NUCLEOTIDE SEQUENCE [LARGE SCALE GENOMIC DNA]</scope>
    <source>
        <strain evidence="3">DSM 2379 / NBRC 103807 / OttBd1</strain>
    </source>
</reference>
<evidence type="ECO:0000259" key="1">
    <source>
        <dbReference type="Pfam" id="PF02541"/>
    </source>
</evidence>
<accession>A1APX1</accession>
<name>A1APX1_PELPD</name>
<feature type="domain" description="Ppx/GppA phosphatase N-terminal" evidence="1">
    <location>
        <begin position="20"/>
        <end position="302"/>
    </location>
</feature>
<protein>
    <submittedName>
        <fullName evidence="2">Ppx/GppA phosphatase</fullName>
    </submittedName>
</protein>
<dbReference type="Gene3D" id="3.30.420.150">
    <property type="entry name" value="Exopolyphosphatase. Domain 2"/>
    <property type="match status" value="1"/>
</dbReference>
<dbReference type="RefSeq" id="WP_011735668.1">
    <property type="nucleotide sequence ID" value="NC_008609.1"/>
</dbReference>
<dbReference type="GO" id="GO:0016462">
    <property type="term" value="F:pyrophosphatase activity"/>
    <property type="evidence" value="ECO:0007669"/>
    <property type="project" value="TreeGrafter"/>
</dbReference>
<dbReference type="Proteomes" id="UP000006732">
    <property type="component" value="Chromosome"/>
</dbReference>
<dbReference type="InterPro" id="IPR043129">
    <property type="entry name" value="ATPase_NBD"/>
</dbReference>
<sequence>MSNRVAVIDFGTNTARLLIAERVEKGYFRHVHLRREIVRMGGSFNKSEGLSPEAMERGLSCLTRFSEHIREYDVVSVRAVATSAVRDAGNGTEFVENVRRKTGIELAVIDGIAEGTLTLAGVMVGLDRSHDEILVVDIGGGSTEYTLARSERAAFVRSLPLGVVRLTEGQGSLAAMESKIQRELEALWRDMAESRCRIRNGTPLVGTAGTATTLAAISMEMDEYDYRKVNNTVISREKIAAIFERLLPLTPQERLKVPGLEKGREDLIISGMLITLRTMDLFGMGEMKVSDYGLLEGLLVSLDGGVGRYGE</sequence>
<dbReference type="PANTHER" id="PTHR30005:SF0">
    <property type="entry name" value="RETROGRADE REGULATION PROTEIN 2"/>
    <property type="match status" value="1"/>
</dbReference>
<dbReference type="eggNOG" id="COG0248">
    <property type="taxonomic scope" value="Bacteria"/>
</dbReference>
<gene>
    <name evidence="2" type="ordered locus">Ppro_1779</name>
</gene>
<dbReference type="InterPro" id="IPR050273">
    <property type="entry name" value="GppA/Ppx_hydrolase"/>
</dbReference>
<dbReference type="AlphaFoldDB" id="A1APX1"/>
<dbReference type="CDD" id="cd24054">
    <property type="entry name" value="ASKHA_NBD_AaPPX-GppA_MtPPX2-like"/>
    <property type="match status" value="1"/>
</dbReference>
<dbReference type="HOGENOM" id="CLU_025908_1_2_7"/>
<dbReference type="KEGG" id="ppd:Ppro_1779"/>